<protein>
    <recommendedName>
        <fullName evidence="3">DUF1178 family protein</fullName>
    </recommendedName>
</protein>
<comment type="caution">
    <text evidence="1">The sequence shown here is derived from an EMBL/GenBank/DDBJ whole genome shotgun (WGS) entry which is preliminary data.</text>
</comment>
<keyword evidence="2" id="KW-1185">Reference proteome</keyword>
<sequence length="66" mass="7490">MIRFSLHCDQGHEFEGWFRDNADFDRQSERKLVACPVCNSQAVQKSLMAPAVSTSRGKEKYCHDAG</sequence>
<dbReference type="Pfam" id="PF06676">
    <property type="entry name" value="DUF1178"/>
    <property type="match status" value="1"/>
</dbReference>
<dbReference type="EMBL" id="JACIEX010000018">
    <property type="protein sequence ID" value="MBB4096068.1"/>
    <property type="molecule type" value="Genomic_DNA"/>
</dbReference>
<evidence type="ECO:0008006" key="3">
    <source>
        <dbReference type="Google" id="ProtNLM"/>
    </source>
</evidence>
<gene>
    <name evidence="1" type="ORF">GGQ79_004622</name>
</gene>
<evidence type="ECO:0000313" key="1">
    <source>
        <dbReference type="EMBL" id="MBB4096068.1"/>
    </source>
</evidence>
<organism evidence="1 2">
    <name type="scientific">Brucella pecoris</name>
    <dbReference type="NCBI Taxonomy" id="867683"/>
    <lineage>
        <taxon>Bacteria</taxon>
        <taxon>Pseudomonadati</taxon>
        <taxon>Pseudomonadota</taxon>
        <taxon>Alphaproteobacteria</taxon>
        <taxon>Hyphomicrobiales</taxon>
        <taxon>Brucellaceae</taxon>
        <taxon>Brucella/Ochrobactrum group</taxon>
        <taxon>Brucella</taxon>
    </lineage>
</organism>
<reference evidence="1 2" key="1">
    <citation type="submission" date="2020-08" db="EMBL/GenBank/DDBJ databases">
        <title>Genomic Encyclopedia of Type Strains, Phase IV (KMG-IV): sequencing the most valuable type-strain genomes for metagenomic binning, comparative biology and taxonomic classification.</title>
        <authorList>
            <person name="Goeker M."/>
        </authorList>
    </citation>
    <scope>NUCLEOTIDE SEQUENCE [LARGE SCALE GENOMIC DNA]</scope>
    <source>
        <strain evidence="1 2">DSM 23868</strain>
    </source>
</reference>
<dbReference type="AlphaFoldDB" id="A0AB34Z0R2"/>
<accession>A0AB34Z0R2</accession>
<dbReference type="InterPro" id="IPR009562">
    <property type="entry name" value="DUF1178"/>
</dbReference>
<name>A0AB34Z0R2_9HYPH</name>
<evidence type="ECO:0000313" key="2">
    <source>
        <dbReference type="Proteomes" id="UP000553980"/>
    </source>
</evidence>
<dbReference type="Proteomes" id="UP000553980">
    <property type="component" value="Unassembled WGS sequence"/>
</dbReference>
<proteinExistence type="predicted"/>